<keyword evidence="3" id="KW-1185">Reference proteome</keyword>
<reference evidence="2 3" key="1">
    <citation type="submission" date="2020-06" db="EMBL/GenBank/DDBJ databases">
        <title>Oricola thermophila sp. nov. isolated from a tidal sediments.</title>
        <authorList>
            <person name="Kwon K.K."/>
            <person name="Yang S.-H."/>
            <person name="Park M.-J."/>
        </authorList>
    </citation>
    <scope>NUCLEOTIDE SEQUENCE [LARGE SCALE GENOMIC DNA]</scope>
    <source>
        <strain evidence="2 3">MEBiC13590</strain>
    </source>
</reference>
<sequence>MATVAILGAAGHIGDAAARAFLASGWRVKGVARGARVATLARGVEPVEADAFDREALVAACRGADVIVHALNPAYDKWSGTVLPLAQNVLAAAEATGATVMIPGNVYNYGTTVGPDMKEGDPFNGDIEKGRLRIEMEGLFERAARESGVRTVVIRAGDFFGGRRAGTWLDLMILKNLKKDRFAWPGPWRTMHAFAYLPDLAETFVRLAERREELEPFASLHFRGHAVTGEEMHAAAEKAAGRPLKRADVPWMLLRVAGLFNGVIREVVKMSYLWRAQHSLDNARLETLIGPEPNRPLEVALAEAIFDLGLDHGPARGDLPMHAAA</sequence>
<dbReference type="Proteomes" id="UP000509367">
    <property type="component" value="Chromosome"/>
</dbReference>
<evidence type="ECO:0000259" key="1">
    <source>
        <dbReference type="Pfam" id="PF01370"/>
    </source>
</evidence>
<gene>
    <name evidence="2" type="ORF">HTY61_17365</name>
</gene>
<evidence type="ECO:0000313" key="3">
    <source>
        <dbReference type="Proteomes" id="UP000509367"/>
    </source>
</evidence>
<dbReference type="PANTHER" id="PTHR48079:SF6">
    <property type="entry name" value="NAD(P)-BINDING DOMAIN-CONTAINING PROTEIN-RELATED"/>
    <property type="match status" value="1"/>
</dbReference>
<dbReference type="Gene3D" id="3.40.50.720">
    <property type="entry name" value="NAD(P)-binding Rossmann-like Domain"/>
    <property type="match status" value="1"/>
</dbReference>
<dbReference type="KEGG" id="orm:HTY61_17365"/>
<dbReference type="InterPro" id="IPR051783">
    <property type="entry name" value="NAD(P)-dependent_oxidoreduct"/>
</dbReference>
<dbReference type="GO" id="GO:0005737">
    <property type="term" value="C:cytoplasm"/>
    <property type="evidence" value="ECO:0007669"/>
    <property type="project" value="TreeGrafter"/>
</dbReference>
<dbReference type="SUPFAM" id="SSF51735">
    <property type="entry name" value="NAD(P)-binding Rossmann-fold domains"/>
    <property type="match status" value="1"/>
</dbReference>
<feature type="domain" description="NAD-dependent epimerase/dehydratase" evidence="1">
    <location>
        <begin position="5"/>
        <end position="213"/>
    </location>
</feature>
<dbReference type="GO" id="GO:0004029">
    <property type="term" value="F:aldehyde dehydrogenase (NAD+) activity"/>
    <property type="evidence" value="ECO:0007669"/>
    <property type="project" value="TreeGrafter"/>
</dbReference>
<dbReference type="InterPro" id="IPR001509">
    <property type="entry name" value="Epimerase_deHydtase"/>
</dbReference>
<proteinExistence type="predicted"/>
<dbReference type="RefSeq" id="WP_175277980.1">
    <property type="nucleotide sequence ID" value="NZ_CP054836.1"/>
</dbReference>
<accession>A0A6N1VLJ9</accession>
<dbReference type="EMBL" id="CP054836">
    <property type="protein sequence ID" value="QKV20089.1"/>
    <property type="molecule type" value="Genomic_DNA"/>
</dbReference>
<protein>
    <submittedName>
        <fullName evidence="2">NAD(P)H-binding protein</fullName>
    </submittedName>
</protein>
<name>A0A6N1VLJ9_9HYPH</name>
<dbReference type="PANTHER" id="PTHR48079">
    <property type="entry name" value="PROTEIN YEEZ"/>
    <property type="match status" value="1"/>
</dbReference>
<dbReference type="InterPro" id="IPR036291">
    <property type="entry name" value="NAD(P)-bd_dom_sf"/>
</dbReference>
<dbReference type="Pfam" id="PF01370">
    <property type="entry name" value="Epimerase"/>
    <property type="match status" value="1"/>
</dbReference>
<evidence type="ECO:0000313" key="2">
    <source>
        <dbReference type="EMBL" id="QKV20089.1"/>
    </source>
</evidence>
<dbReference type="AlphaFoldDB" id="A0A6N1VLJ9"/>
<organism evidence="2 3">
    <name type="scientific">Oricola thermophila</name>
    <dbReference type="NCBI Taxonomy" id="2742145"/>
    <lineage>
        <taxon>Bacteria</taxon>
        <taxon>Pseudomonadati</taxon>
        <taxon>Pseudomonadota</taxon>
        <taxon>Alphaproteobacteria</taxon>
        <taxon>Hyphomicrobiales</taxon>
        <taxon>Ahrensiaceae</taxon>
        <taxon>Oricola</taxon>
    </lineage>
</organism>